<sequence length="377" mass="40664">MRWRRLPWAVLLLASAPLQAAPDASWVTRLQAQLAAVAARHQAQIGVYVRDLDSGVATSFQADEAWYLASTVKVPVAITVLRGVERGDFGLDTPLTLRAADVVDGAGPTRHQPVGKPLTVRYLLEQMIVWSDNTATDMLIGLVGIGAVNALVQELVPDGIGRITSLADVRRQVYRQLTPEALHLQGSDFVLLKQQRNDSERRLALARLLDVPPQQLRLASIGQAYDAYYATGLNSGRLDAYGELLAQLVEGKALGPVGTAWLLKVMERVKTGPNRIKAGLPLRTRFAHKTGTQRARTCDSGVISVPRLGKDTRVIVAACTRGELSVTRSDQALRDVGAAICQSGLLTDGRPHDPMCQQLPRLSSDAASGGPDAVDQP</sequence>
<feature type="region of interest" description="Disordered" evidence="2">
    <location>
        <begin position="351"/>
        <end position="377"/>
    </location>
</feature>
<evidence type="ECO:0000313" key="5">
    <source>
        <dbReference type="EMBL" id="URI07574.1"/>
    </source>
</evidence>
<dbReference type="Pfam" id="PF13354">
    <property type="entry name" value="Beta-lactamase2"/>
    <property type="match status" value="1"/>
</dbReference>
<dbReference type="InterPro" id="IPR045155">
    <property type="entry name" value="Beta-lactam_cat"/>
</dbReference>
<name>A0ABY4S8J6_AQUTE</name>
<dbReference type="SUPFAM" id="SSF56601">
    <property type="entry name" value="beta-lactamase/transpeptidase-like"/>
    <property type="match status" value="1"/>
</dbReference>
<dbReference type="PANTHER" id="PTHR35333">
    <property type="entry name" value="BETA-LACTAMASE"/>
    <property type="match status" value="1"/>
</dbReference>
<organism evidence="5 6">
    <name type="scientific">Aquincola tertiaricarbonis</name>
    <dbReference type="NCBI Taxonomy" id="391953"/>
    <lineage>
        <taxon>Bacteria</taxon>
        <taxon>Pseudomonadati</taxon>
        <taxon>Pseudomonadota</taxon>
        <taxon>Betaproteobacteria</taxon>
        <taxon>Burkholderiales</taxon>
        <taxon>Sphaerotilaceae</taxon>
        <taxon>Aquincola</taxon>
    </lineage>
</organism>
<dbReference type="InterPro" id="IPR000871">
    <property type="entry name" value="Beta-lactam_class-A"/>
</dbReference>
<keyword evidence="3" id="KW-0732">Signal</keyword>
<evidence type="ECO:0000256" key="2">
    <source>
        <dbReference type="SAM" id="MobiDB-lite"/>
    </source>
</evidence>
<reference evidence="5" key="1">
    <citation type="submission" date="2022-05" db="EMBL/GenBank/DDBJ databases">
        <title>An RpoN-dependent PEP-CTERM gene is involved in floc formation of an Aquincola tertiaricarbonis strain.</title>
        <authorList>
            <person name="Qiu D."/>
            <person name="Xia M."/>
        </authorList>
    </citation>
    <scope>NUCLEOTIDE SEQUENCE</scope>
    <source>
        <strain evidence="5">RN12</strain>
    </source>
</reference>
<dbReference type="RefSeq" id="WP_250195808.1">
    <property type="nucleotide sequence ID" value="NZ_CP097635.1"/>
</dbReference>
<accession>A0ABY4S8J6</accession>
<keyword evidence="6" id="KW-1185">Reference proteome</keyword>
<keyword evidence="5" id="KW-0378">Hydrolase</keyword>
<dbReference type="InterPro" id="IPR012338">
    <property type="entry name" value="Beta-lactam/transpept-like"/>
</dbReference>
<dbReference type="GO" id="GO:0016787">
    <property type="term" value="F:hydrolase activity"/>
    <property type="evidence" value="ECO:0007669"/>
    <property type="project" value="UniProtKB-KW"/>
</dbReference>
<feature type="domain" description="Beta-lactamase class A catalytic" evidence="4">
    <location>
        <begin position="46"/>
        <end position="318"/>
    </location>
</feature>
<evidence type="ECO:0000256" key="3">
    <source>
        <dbReference type="SAM" id="SignalP"/>
    </source>
</evidence>
<evidence type="ECO:0000256" key="1">
    <source>
        <dbReference type="ARBA" id="ARBA00001526"/>
    </source>
</evidence>
<evidence type="ECO:0000313" key="6">
    <source>
        <dbReference type="Proteomes" id="UP001056201"/>
    </source>
</evidence>
<dbReference type="PANTHER" id="PTHR35333:SF4">
    <property type="entry name" value="SLR0121 PROTEIN"/>
    <property type="match status" value="1"/>
</dbReference>
<dbReference type="Proteomes" id="UP001056201">
    <property type="component" value="Chromosome 1"/>
</dbReference>
<comment type="catalytic activity">
    <reaction evidence="1">
        <text>a beta-lactam + H2O = a substituted beta-amino acid</text>
        <dbReference type="Rhea" id="RHEA:20401"/>
        <dbReference type="ChEBI" id="CHEBI:15377"/>
        <dbReference type="ChEBI" id="CHEBI:35627"/>
        <dbReference type="ChEBI" id="CHEBI:140347"/>
        <dbReference type="EC" id="3.5.2.6"/>
    </reaction>
</comment>
<dbReference type="Gene3D" id="3.40.710.10">
    <property type="entry name" value="DD-peptidase/beta-lactamase superfamily"/>
    <property type="match status" value="1"/>
</dbReference>
<dbReference type="EMBL" id="CP097635">
    <property type="protein sequence ID" value="URI07574.1"/>
    <property type="molecule type" value="Genomic_DNA"/>
</dbReference>
<evidence type="ECO:0000259" key="4">
    <source>
        <dbReference type="Pfam" id="PF13354"/>
    </source>
</evidence>
<protein>
    <submittedName>
        <fullName evidence="5">Class A beta-lactamase-related serine hydrolase</fullName>
    </submittedName>
</protein>
<feature type="chain" id="PRO_5046958115" evidence="3">
    <location>
        <begin position="21"/>
        <end position="377"/>
    </location>
</feature>
<dbReference type="PRINTS" id="PR00118">
    <property type="entry name" value="BLACTAMASEA"/>
</dbReference>
<gene>
    <name evidence="5" type="ORF">MW290_02815</name>
</gene>
<feature type="signal peptide" evidence="3">
    <location>
        <begin position="1"/>
        <end position="20"/>
    </location>
</feature>
<proteinExistence type="predicted"/>